<dbReference type="InterPro" id="IPR019775">
    <property type="entry name" value="WD40_repeat_CS"/>
</dbReference>
<evidence type="ECO:0000256" key="3">
    <source>
        <dbReference type="ARBA" id="ARBA00023054"/>
    </source>
</evidence>
<feature type="compositionally biased region" description="Polar residues" evidence="8">
    <location>
        <begin position="893"/>
        <end position="903"/>
    </location>
</feature>
<dbReference type="HOGENOM" id="CLU_000288_6_16_1"/>
<dbReference type="InterPro" id="IPR056884">
    <property type="entry name" value="NPHP3-like_N"/>
</dbReference>
<comment type="function">
    <text evidence="6">Involved in mitochondrial fission. Acts as an adapter protein required to form mitochondrial fission complexes. Formation of these complexes is required to promote constriction and fission of the mitochondrial compartment at a late step in mitochondrial division.</text>
</comment>
<comment type="caution">
    <text evidence="10">The sequence shown here is derived from an EMBL/GenBank/DDBJ whole genome shotgun (WGS) entry which is preliminary data.</text>
</comment>
<dbReference type="RefSeq" id="XP_013955358.1">
    <property type="nucleotide sequence ID" value="XM_014099883.1"/>
</dbReference>
<accession>G9MWJ7</accession>
<dbReference type="InterPro" id="IPR011041">
    <property type="entry name" value="Quinoprot_gluc/sorb_DH_b-prop"/>
</dbReference>
<dbReference type="GeneID" id="25790727"/>
<proteinExistence type="inferred from homology"/>
<dbReference type="PROSITE" id="PS50837">
    <property type="entry name" value="NACHT"/>
    <property type="match status" value="1"/>
</dbReference>
<protein>
    <recommendedName>
        <fullName evidence="5">Mitochondrial division protein 1</fullName>
    </recommendedName>
</protein>
<dbReference type="SUPFAM" id="SSF50952">
    <property type="entry name" value="Soluble quinoprotein glucose dehydrogenase"/>
    <property type="match status" value="1"/>
</dbReference>
<dbReference type="Gene3D" id="3.40.50.300">
    <property type="entry name" value="P-loop containing nucleotide triphosphate hydrolases"/>
    <property type="match status" value="1"/>
</dbReference>
<dbReference type="InterPro" id="IPR011047">
    <property type="entry name" value="Quinoprotein_ADH-like_sf"/>
</dbReference>
<dbReference type="Pfam" id="PF24883">
    <property type="entry name" value="NPHP3_N"/>
    <property type="match status" value="1"/>
</dbReference>
<feature type="repeat" description="WD" evidence="7">
    <location>
        <begin position="807"/>
        <end position="848"/>
    </location>
</feature>
<dbReference type="InParanoid" id="G9MWJ7"/>
<evidence type="ECO:0000256" key="1">
    <source>
        <dbReference type="ARBA" id="ARBA00022574"/>
    </source>
</evidence>
<sequence>MSVDQRNDNSGACRTETLGRAEFHGQGIQHTGPGSFNVRGDVYIESHGNDGDDELLRALRTTDPRGDKTRIVRQKGGLLVDSYRWILDHDDFQQWRDGEETQLLWIKGDPGKGKTMLLCGIIDELEKAVEDHIAYFFCQATDARLNSAMAVLKGLMYLLLVRQPTLAARVRDRYGHVDEKLLREVNGWDTLCNMLLSLLQEPGVQTPYLIVDGLDECQTGFSELLWLIVRLSSSRARVLVSSRNWPSIDDGLSAATLKVPLCLELNTQAISAAVDTYIGYKVEQLERSKKYDEETRKTVQQYLASNADGTFLWVALVCQELSDPKVRKWHTVGMLNDFLTEFPSGLDALYVRMAEQIFSSRDAELCRQVLAVASVVYRPVALTEILSLVESPGDFPDDAGSLREIIELCGSFLTLREGIIHFVHQSAKDFLMKKVLDKILPHGHDIEHNMIATRSVQMMSRRLRRNIYNLPSPGFSIDRVKAPDPDPLGPVQYGCVYWADHLRNVMSRINNHYLQDGGLVHRFLAQHFLHWLEALSLLRNIGAGIVAAAQLLSMLRVDLQDEQGSRESDLAKLAHDAWRFIRYHKTGIEAAPLQVYVSALVFSPISSVVRNLFRKEEPEWMLTMPLMEEDWSACLQTLDGHSDGVKSVAFSPDGRQLASGSRDGTVRLWDAATGENLRTLGRHSDGCVYLVVFSPSGRQLASVSGGIRVWDAATGGCLRTLEGRDVRSVAFSSDGRQIVSESSNGIHIWNAVTGECLTMLTGYKYPVGCYGVMSVVFSSDGKQVATASSDRTIRVWDAATGGCLQTLDSHSKEITSVAFSPDGRQIASGSSDGTVRVWDTATGRCLQTLQGHGRRIVRSVAFSPDGRQLASGSEDNRVWLWDITTRHQMTLESHSGPVNSVTLSPDERRAASGSDDGMVRVWDAATGRCLRTLNPYGVMSIAFSPDSRQVVTGFTNRTVRIWDAATGKCLKTLKGHDRLVHTVGFSPDGRQVVSGSHDGTVRLWDAVTGGCLSCIRALGDDGHYTGPWAFSPDGYSIRSVAFSPDGRHVALGFTDGTAQVWNAATGHLQTPEGYDGEGHRILWDPARLRIDSVVYDPRAPSFGDTSHSMQNNNALLEGILPGMRISSDNSWILNDGERALWLPTEYRPFCIASSGKVLALGYRSGRVLLFRFS</sequence>
<evidence type="ECO:0000313" key="10">
    <source>
        <dbReference type="EMBL" id="EHK21164.1"/>
    </source>
</evidence>
<dbReference type="OrthoDB" id="538223at2759"/>
<keyword evidence="11" id="KW-1185">Reference proteome</keyword>
<dbReference type="InterPro" id="IPR027417">
    <property type="entry name" value="P-loop_NTPase"/>
</dbReference>
<dbReference type="InterPro" id="IPR007111">
    <property type="entry name" value="NACHT_NTPase"/>
</dbReference>
<dbReference type="InterPro" id="IPR001680">
    <property type="entry name" value="WD40_rpt"/>
</dbReference>
<dbReference type="EMBL" id="ABDF02000074">
    <property type="protein sequence ID" value="EHK21164.1"/>
    <property type="molecule type" value="Genomic_DNA"/>
</dbReference>
<keyword evidence="1 7" id="KW-0853">WD repeat</keyword>
<dbReference type="SUPFAM" id="SSF50998">
    <property type="entry name" value="Quinoprotein alcohol dehydrogenase-like"/>
    <property type="match status" value="1"/>
</dbReference>
<keyword evidence="3" id="KW-0175">Coiled coil</keyword>
<feature type="repeat" description="WD" evidence="7">
    <location>
        <begin position="772"/>
        <end position="806"/>
    </location>
</feature>
<dbReference type="PANTHER" id="PTHR22847:SF637">
    <property type="entry name" value="WD REPEAT DOMAIN 5B"/>
    <property type="match status" value="1"/>
</dbReference>
<dbReference type="SUPFAM" id="SSF52540">
    <property type="entry name" value="P-loop containing nucleoside triphosphate hydrolases"/>
    <property type="match status" value="1"/>
</dbReference>
<feature type="repeat" description="WD" evidence="7">
    <location>
        <begin position="973"/>
        <end position="1005"/>
    </location>
</feature>
<evidence type="ECO:0000313" key="11">
    <source>
        <dbReference type="Proteomes" id="UP000007115"/>
    </source>
</evidence>
<evidence type="ECO:0000256" key="4">
    <source>
        <dbReference type="ARBA" id="ARBA00038415"/>
    </source>
</evidence>
<dbReference type="InterPro" id="IPR020472">
    <property type="entry name" value="WD40_PAC1"/>
</dbReference>
<evidence type="ECO:0000256" key="5">
    <source>
        <dbReference type="ARBA" id="ARBA00039789"/>
    </source>
</evidence>
<dbReference type="STRING" id="413071.G9MWJ7"/>
<dbReference type="PROSITE" id="PS50082">
    <property type="entry name" value="WD_REPEATS_2"/>
    <property type="match status" value="8"/>
</dbReference>
<dbReference type="PROSITE" id="PS00678">
    <property type="entry name" value="WD_REPEATS_1"/>
    <property type="match status" value="7"/>
</dbReference>
<keyword evidence="2" id="KW-0677">Repeat</keyword>
<feature type="repeat" description="WD" evidence="7">
    <location>
        <begin position="638"/>
        <end position="679"/>
    </location>
</feature>
<dbReference type="Pfam" id="PF00400">
    <property type="entry name" value="WD40"/>
    <property type="match status" value="10"/>
</dbReference>
<feature type="domain" description="NACHT" evidence="9">
    <location>
        <begin position="102"/>
        <end position="323"/>
    </location>
</feature>
<evidence type="ECO:0000256" key="6">
    <source>
        <dbReference type="ARBA" id="ARBA00043913"/>
    </source>
</evidence>
<dbReference type="SUPFAM" id="SSF50978">
    <property type="entry name" value="WD40 repeat-like"/>
    <property type="match status" value="1"/>
</dbReference>
<dbReference type="GO" id="GO:1990234">
    <property type="term" value="C:transferase complex"/>
    <property type="evidence" value="ECO:0007669"/>
    <property type="project" value="UniProtKB-ARBA"/>
</dbReference>
<reference evidence="10 11" key="1">
    <citation type="journal article" date="2011" name="Genome Biol.">
        <title>Comparative genome sequence analysis underscores mycoparasitism as the ancestral life style of Trichoderma.</title>
        <authorList>
            <person name="Kubicek C.P."/>
            <person name="Herrera-Estrella A."/>
            <person name="Seidl-Seiboth V."/>
            <person name="Martinez D.A."/>
            <person name="Druzhinina I.S."/>
            <person name="Thon M."/>
            <person name="Zeilinger S."/>
            <person name="Casas-Flores S."/>
            <person name="Horwitz B.A."/>
            <person name="Mukherjee P.K."/>
            <person name="Mukherjee M."/>
            <person name="Kredics L."/>
            <person name="Alcaraz L.D."/>
            <person name="Aerts A."/>
            <person name="Antal Z."/>
            <person name="Atanasova L."/>
            <person name="Cervantes-Badillo M.G."/>
            <person name="Challacombe J."/>
            <person name="Chertkov O."/>
            <person name="McCluskey K."/>
            <person name="Coulpier F."/>
            <person name="Deshpande N."/>
            <person name="von Doehren H."/>
            <person name="Ebbole D.J."/>
            <person name="Esquivel-Naranjo E.U."/>
            <person name="Fekete E."/>
            <person name="Flipphi M."/>
            <person name="Glaser F."/>
            <person name="Gomez-Rodriguez E.Y."/>
            <person name="Gruber S."/>
            <person name="Han C."/>
            <person name="Henrissat B."/>
            <person name="Hermosa R."/>
            <person name="Hernandez-Onate M."/>
            <person name="Karaffa L."/>
            <person name="Kosti I."/>
            <person name="Le Crom S."/>
            <person name="Lindquist E."/>
            <person name="Lucas S."/>
            <person name="Luebeck M."/>
            <person name="Luebeck P.S."/>
            <person name="Margeot A."/>
            <person name="Metz B."/>
            <person name="Misra M."/>
            <person name="Nevalainen H."/>
            <person name="Omann M."/>
            <person name="Packer N."/>
            <person name="Perrone G."/>
            <person name="Uresti-Rivera E.E."/>
            <person name="Salamov A."/>
            <person name="Schmoll M."/>
            <person name="Seiboth B."/>
            <person name="Shapiro H."/>
            <person name="Sukno S."/>
            <person name="Tamayo-Ramos J.A."/>
            <person name="Tisch D."/>
            <person name="Wiest A."/>
            <person name="Wilkinson H.H."/>
            <person name="Zhang M."/>
            <person name="Coutinho P.M."/>
            <person name="Kenerley C.M."/>
            <person name="Monte E."/>
            <person name="Baker S.E."/>
            <person name="Grigoriev I.V."/>
        </authorList>
    </citation>
    <scope>NUCLEOTIDE SEQUENCE [LARGE SCALE GENOMIC DNA]</scope>
    <source>
        <strain evidence="11">Gv29-8 / FGSC 10586</strain>
    </source>
</reference>
<evidence type="ECO:0000259" key="9">
    <source>
        <dbReference type="PROSITE" id="PS50837"/>
    </source>
</evidence>
<dbReference type="GO" id="GO:0005634">
    <property type="term" value="C:nucleus"/>
    <property type="evidence" value="ECO:0007669"/>
    <property type="project" value="TreeGrafter"/>
</dbReference>
<dbReference type="Gene3D" id="2.130.10.10">
    <property type="entry name" value="YVTN repeat-like/Quinoprotein amine dehydrogenase"/>
    <property type="match status" value="4"/>
</dbReference>
<evidence type="ECO:0000256" key="8">
    <source>
        <dbReference type="SAM" id="MobiDB-lite"/>
    </source>
</evidence>
<dbReference type="SMART" id="SM00320">
    <property type="entry name" value="WD40"/>
    <property type="match status" value="10"/>
</dbReference>
<feature type="repeat" description="WD" evidence="7">
    <location>
        <begin position="891"/>
        <end position="932"/>
    </location>
</feature>
<dbReference type="CDD" id="cd00200">
    <property type="entry name" value="WD40"/>
    <property type="match status" value="2"/>
</dbReference>
<dbReference type="Proteomes" id="UP000007115">
    <property type="component" value="Unassembled WGS sequence"/>
</dbReference>
<dbReference type="PROSITE" id="PS50294">
    <property type="entry name" value="WD_REPEATS_REGION"/>
    <property type="match status" value="8"/>
</dbReference>
<dbReference type="eggNOG" id="KOG0271">
    <property type="taxonomic scope" value="Eukaryota"/>
</dbReference>
<dbReference type="VEuPathDB" id="FungiDB:TRIVIDRAFT_213228"/>
<feature type="repeat" description="WD" evidence="7">
    <location>
        <begin position="1030"/>
        <end position="1071"/>
    </location>
</feature>
<dbReference type="InterPro" id="IPR015943">
    <property type="entry name" value="WD40/YVTN_repeat-like_dom_sf"/>
</dbReference>
<feature type="repeat" description="WD" evidence="7">
    <location>
        <begin position="938"/>
        <end position="972"/>
    </location>
</feature>
<comment type="similarity">
    <text evidence="4">Belongs to the WD repeat MDV1/CAF4 family.</text>
</comment>
<evidence type="ECO:0000256" key="7">
    <source>
        <dbReference type="PROSITE-ProRule" id="PRU00221"/>
    </source>
</evidence>
<evidence type="ECO:0000256" key="2">
    <source>
        <dbReference type="ARBA" id="ARBA00022737"/>
    </source>
</evidence>
<gene>
    <name evidence="10" type="ORF">TRIVIDRAFT_213228</name>
</gene>
<feature type="region of interest" description="Disordered" evidence="8">
    <location>
        <begin position="893"/>
        <end position="914"/>
    </location>
</feature>
<organism evidence="10 11">
    <name type="scientific">Hypocrea virens (strain Gv29-8 / FGSC 10586)</name>
    <name type="common">Gliocladium virens</name>
    <name type="synonym">Trichoderma virens</name>
    <dbReference type="NCBI Taxonomy" id="413071"/>
    <lineage>
        <taxon>Eukaryota</taxon>
        <taxon>Fungi</taxon>
        <taxon>Dikarya</taxon>
        <taxon>Ascomycota</taxon>
        <taxon>Pezizomycotina</taxon>
        <taxon>Sordariomycetes</taxon>
        <taxon>Hypocreomycetidae</taxon>
        <taxon>Hypocreales</taxon>
        <taxon>Hypocreaceae</taxon>
        <taxon>Trichoderma</taxon>
    </lineage>
</organism>
<feature type="repeat" description="WD" evidence="7">
    <location>
        <begin position="857"/>
        <end position="891"/>
    </location>
</feature>
<dbReference type="PRINTS" id="PR00320">
    <property type="entry name" value="GPROTEINBRPT"/>
</dbReference>
<name>G9MWJ7_HYPVG</name>
<dbReference type="PANTHER" id="PTHR22847">
    <property type="entry name" value="WD40 REPEAT PROTEIN"/>
    <property type="match status" value="1"/>
</dbReference>
<dbReference type="OMA" id="DAHSDAC"/>
<dbReference type="AlphaFoldDB" id="G9MWJ7"/>
<dbReference type="InterPro" id="IPR036322">
    <property type="entry name" value="WD40_repeat_dom_sf"/>
</dbReference>